<dbReference type="InterPro" id="IPR037138">
    <property type="entry name" value="His_deacetylse_dom_sf"/>
</dbReference>
<dbReference type="GO" id="GO:0040029">
    <property type="term" value="P:epigenetic regulation of gene expression"/>
    <property type="evidence" value="ECO:0007669"/>
    <property type="project" value="TreeGrafter"/>
</dbReference>
<dbReference type="SUPFAM" id="SSF52768">
    <property type="entry name" value="Arginase/deacetylase"/>
    <property type="match status" value="1"/>
</dbReference>
<proteinExistence type="inferred from homology"/>
<dbReference type="CDD" id="cd11599">
    <property type="entry name" value="HDAC_classII_2"/>
    <property type="match status" value="1"/>
</dbReference>
<protein>
    <submittedName>
        <fullName evidence="2">Histone deacetylase family protein</fullName>
    </submittedName>
</protein>
<dbReference type="Pfam" id="PF00850">
    <property type="entry name" value="Hist_deacetyl"/>
    <property type="match status" value="1"/>
</dbReference>
<dbReference type="InterPro" id="IPR000286">
    <property type="entry name" value="HDACs"/>
</dbReference>
<dbReference type="AlphaFoldDB" id="A0A9E9LAB1"/>
<evidence type="ECO:0000256" key="1">
    <source>
        <dbReference type="ARBA" id="ARBA00005947"/>
    </source>
</evidence>
<dbReference type="PANTHER" id="PTHR10625">
    <property type="entry name" value="HISTONE DEACETYLASE HDAC1-RELATED"/>
    <property type="match status" value="1"/>
</dbReference>
<dbReference type="EMBL" id="CP098251">
    <property type="protein sequence ID" value="WAV91541.1"/>
    <property type="molecule type" value="Genomic_DNA"/>
</dbReference>
<accession>A0A9E9LAB1</accession>
<sequence length="308" mass="34547">MTTAIYFHPICQLHEMGAHHPESPARMKTMMNAFRESGLDRILEYRLSPESTERDIRRVHTQDMINKAKDNIPEPGDYYPLDETPLNHYSWKAALRTTGAALAATDAVLSGEIRNAFCIERPIGHHSTIGEAMGFCVFNSLAIAAMHAVKVRKLERVAIVDIDVHHGNGTEDIFSYEPSVLMVSYYQQYLYPFCGNEKERANMVNVPVPPGTGGDVIRRVVTEKWLPALHRHKPEMIFISAGFDAHRDDQLGDMNLVEEDYAWITRQVMDVADQYCQGRIVSFSEGGYNLKALAGSVVAHVKTLAGQS</sequence>
<gene>
    <name evidence="2" type="ORF">NB646_01905</name>
</gene>
<comment type="similarity">
    <text evidence="1">Belongs to the histone deacetylase family.</text>
</comment>
<dbReference type="Proteomes" id="UP001164819">
    <property type="component" value="Chromosome"/>
</dbReference>
<dbReference type="GO" id="GO:0004407">
    <property type="term" value="F:histone deacetylase activity"/>
    <property type="evidence" value="ECO:0007669"/>
    <property type="project" value="TreeGrafter"/>
</dbReference>
<organism evidence="2">
    <name type="scientific">Oxalobacter aliiformigenes</name>
    <dbReference type="NCBI Taxonomy" id="2946593"/>
    <lineage>
        <taxon>Bacteria</taxon>
        <taxon>Pseudomonadati</taxon>
        <taxon>Pseudomonadota</taxon>
        <taxon>Betaproteobacteria</taxon>
        <taxon>Burkholderiales</taxon>
        <taxon>Oxalobacteraceae</taxon>
        <taxon>Oxalobacter</taxon>
    </lineage>
</organism>
<name>A0A9E9LAB1_9BURK</name>
<dbReference type="PRINTS" id="PR01270">
    <property type="entry name" value="HDASUPER"/>
</dbReference>
<evidence type="ECO:0000313" key="2">
    <source>
        <dbReference type="EMBL" id="WAV91541.1"/>
    </source>
</evidence>
<reference evidence="2" key="1">
    <citation type="journal article" date="2022" name="Front. Microbiol.">
        <title>New perspectives on an old grouping: The genomic and phenotypic variability of Oxalobacter formigenes and the implications for calcium oxalate stone prevention.</title>
        <authorList>
            <person name="Chmiel J.A."/>
            <person name="Carr C."/>
            <person name="Stuivenberg G.A."/>
            <person name="Venema R."/>
            <person name="Chanyi R.M."/>
            <person name="Al K.F."/>
            <person name="Giguere D."/>
            <person name="Say H."/>
            <person name="Akouris P.P."/>
            <person name="Dominguez Romero S.A."/>
            <person name="Kwong A."/>
            <person name="Tai V."/>
            <person name="Koval S.F."/>
            <person name="Razvi H."/>
            <person name="Bjazevic J."/>
            <person name="Burton J.P."/>
        </authorList>
    </citation>
    <scope>NUCLEOTIDE SEQUENCE</scope>
    <source>
        <strain evidence="2">OxK</strain>
    </source>
</reference>
<dbReference type="InterPro" id="IPR023696">
    <property type="entry name" value="Ureohydrolase_dom_sf"/>
</dbReference>
<dbReference type="InterPro" id="IPR023801">
    <property type="entry name" value="His_deacetylse_dom"/>
</dbReference>
<dbReference type="PANTHER" id="PTHR10625:SF10">
    <property type="entry name" value="HISTONE DEACETYLASE HDAC1"/>
    <property type="match status" value="1"/>
</dbReference>
<dbReference type="Gene3D" id="3.40.800.20">
    <property type="entry name" value="Histone deacetylase domain"/>
    <property type="match status" value="1"/>
</dbReference>
<dbReference type="RefSeq" id="WP_269278254.1">
    <property type="nucleotide sequence ID" value="NZ_CP098247.1"/>
</dbReference>